<name>A0A8X6XV78_9ARAC</name>
<evidence type="ECO:0000313" key="3">
    <source>
        <dbReference type="Proteomes" id="UP000886998"/>
    </source>
</evidence>
<accession>A0A8X6XV78</accession>
<comment type="caution">
    <text evidence="2">The sequence shown here is derived from an EMBL/GenBank/DDBJ whole genome shotgun (WGS) entry which is preliminary data.</text>
</comment>
<proteinExistence type="predicted"/>
<dbReference type="AlphaFoldDB" id="A0A8X6XV78"/>
<feature type="domain" description="DUF4817" evidence="1">
    <location>
        <begin position="6"/>
        <end position="49"/>
    </location>
</feature>
<dbReference type="InterPro" id="IPR032135">
    <property type="entry name" value="DUF4817"/>
</dbReference>
<evidence type="ECO:0000259" key="1">
    <source>
        <dbReference type="Pfam" id="PF16087"/>
    </source>
</evidence>
<organism evidence="2 3">
    <name type="scientific">Trichonephila inaurata madagascariensis</name>
    <dbReference type="NCBI Taxonomy" id="2747483"/>
    <lineage>
        <taxon>Eukaryota</taxon>
        <taxon>Metazoa</taxon>
        <taxon>Ecdysozoa</taxon>
        <taxon>Arthropoda</taxon>
        <taxon>Chelicerata</taxon>
        <taxon>Arachnida</taxon>
        <taxon>Araneae</taxon>
        <taxon>Araneomorphae</taxon>
        <taxon>Entelegynae</taxon>
        <taxon>Araneoidea</taxon>
        <taxon>Nephilidae</taxon>
        <taxon>Trichonephila</taxon>
        <taxon>Trichonephila inaurata</taxon>
    </lineage>
</organism>
<gene>
    <name evidence="2" type="ORF">TNIN_74881</name>
</gene>
<reference evidence="2" key="1">
    <citation type="submission" date="2020-08" db="EMBL/GenBank/DDBJ databases">
        <title>Multicomponent nature underlies the extraordinary mechanical properties of spider dragline silk.</title>
        <authorList>
            <person name="Kono N."/>
            <person name="Nakamura H."/>
            <person name="Mori M."/>
            <person name="Yoshida Y."/>
            <person name="Ohtoshi R."/>
            <person name="Malay A.D."/>
            <person name="Moran D.A.P."/>
            <person name="Tomita M."/>
            <person name="Numata K."/>
            <person name="Arakawa K."/>
        </authorList>
    </citation>
    <scope>NUCLEOTIDE SEQUENCE</scope>
</reference>
<keyword evidence="3" id="KW-1185">Reference proteome</keyword>
<dbReference type="OrthoDB" id="6437217at2759"/>
<evidence type="ECO:0000313" key="2">
    <source>
        <dbReference type="EMBL" id="GFY60848.1"/>
    </source>
</evidence>
<sequence>MADINYIYGVADRNGLEFRRLYGERFPSRRFPNRKTFEHFHRHLRQTGSFVSGMHHTGHTRSVRSPDLEEHVLREFEEPLQTSPWTVSTTAIVSHMTGEC</sequence>
<dbReference type="Pfam" id="PF16087">
    <property type="entry name" value="DUF4817"/>
    <property type="match status" value="1"/>
</dbReference>
<dbReference type="Proteomes" id="UP000886998">
    <property type="component" value="Unassembled WGS sequence"/>
</dbReference>
<protein>
    <recommendedName>
        <fullName evidence="1">DUF4817 domain-containing protein</fullName>
    </recommendedName>
</protein>
<dbReference type="EMBL" id="BMAV01013306">
    <property type="protein sequence ID" value="GFY60848.1"/>
    <property type="molecule type" value="Genomic_DNA"/>
</dbReference>